<name>A0A873WPY0_9CAUD</name>
<gene>
    <name evidence="2" type="ORF">CPT_Shaeky_034</name>
</gene>
<dbReference type="InterPro" id="IPR007627">
    <property type="entry name" value="RNA_pol_sigma70_r2"/>
</dbReference>
<dbReference type="SUPFAM" id="SSF88946">
    <property type="entry name" value="Sigma2 domain of RNA polymerase sigma factors"/>
    <property type="match status" value="1"/>
</dbReference>
<protein>
    <submittedName>
        <fullName evidence="2">RNA polymerase sigma factor</fullName>
    </submittedName>
</protein>
<dbReference type="GO" id="GO:0003700">
    <property type="term" value="F:DNA-binding transcription factor activity"/>
    <property type="evidence" value="ECO:0007669"/>
    <property type="project" value="InterPro"/>
</dbReference>
<dbReference type="Proteomes" id="UP000663581">
    <property type="component" value="Segment"/>
</dbReference>
<keyword evidence="3" id="KW-1185">Reference proteome</keyword>
<reference evidence="2" key="1">
    <citation type="submission" date="2020-07" db="EMBL/GenBank/DDBJ databases">
        <title>Complete genome sequence of Streptomyces phage Shaeky.</title>
        <authorList>
            <person name="Shodrock S.L."/>
            <person name="Higbee T."/>
            <person name="Clark J.D."/>
            <person name="Hernandez I."/>
            <person name="Liu M."/>
            <person name="Burrowes B."/>
        </authorList>
    </citation>
    <scope>NUCLEOTIDE SEQUENCE</scope>
</reference>
<accession>A0A873WPY0</accession>
<dbReference type="EMBL" id="MT701595">
    <property type="protein sequence ID" value="QPB09721.1"/>
    <property type="molecule type" value="Genomic_DNA"/>
</dbReference>
<evidence type="ECO:0000313" key="2">
    <source>
        <dbReference type="EMBL" id="QPB09721.1"/>
    </source>
</evidence>
<dbReference type="GO" id="GO:0006352">
    <property type="term" value="P:DNA-templated transcription initiation"/>
    <property type="evidence" value="ECO:0007669"/>
    <property type="project" value="InterPro"/>
</dbReference>
<feature type="domain" description="RNA polymerase sigma-70 region 2" evidence="1">
    <location>
        <begin position="24"/>
        <end position="91"/>
    </location>
</feature>
<sequence length="267" mass="28862">MDALTIETIKAAQSNDLGAITEVVKATEGRVSAIAYKLGASIDQRDEFEQIGRIAVWEALPRWTGETVDSFYAFMFKTVDSKIRDAARSERNQGATGADHDALKTFAAMLREANGDLDVAEQLAQTLPPKGRRLSADRANAARMAWEGPVSLDMPSGDDDGFTLADTLTADYGVPDDLVEAADRTRADRDKKIKTVRAVLDSMGAKGSHILKATYGIDPVPCLGSGADADVALAEELHTTPVSVRNLRSQAHKSFETRYSKVTGMTR</sequence>
<evidence type="ECO:0000313" key="3">
    <source>
        <dbReference type="Proteomes" id="UP000663581"/>
    </source>
</evidence>
<dbReference type="Pfam" id="PF04542">
    <property type="entry name" value="Sigma70_r2"/>
    <property type="match status" value="1"/>
</dbReference>
<proteinExistence type="predicted"/>
<evidence type="ECO:0000259" key="1">
    <source>
        <dbReference type="Pfam" id="PF04542"/>
    </source>
</evidence>
<dbReference type="InterPro" id="IPR013325">
    <property type="entry name" value="RNA_pol_sigma_r2"/>
</dbReference>
<dbReference type="Gene3D" id="1.10.1740.10">
    <property type="match status" value="1"/>
</dbReference>
<organism evidence="2 3">
    <name type="scientific">Streptomyces phage Shaeky</name>
    <dbReference type="NCBI Taxonomy" id="2767586"/>
    <lineage>
        <taxon>Viruses</taxon>
        <taxon>Duplodnaviria</taxon>
        <taxon>Heunggongvirae</taxon>
        <taxon>Uroviricota</taxon>
        <taxon>Caudoviricetes</taxon>
        <taxon>Colingsworthviridae</taxon>
        <taxon>Shaekyvirus</taxon>
        <taxon>Shaekyvirus shaeky</taxon>
    </lineage>
</organism>